<sequence>MWSLLWPPRNLILALDPGVSGPTALASQNQNRELQRTDGPKPTLPVHLSSTAPGTRDAGHVCQHLPSARGPFLYRKPGHPQTGAVSVNRVSLEQVMVTATRGPWQLSSYDAGLGGGGRDHAWLTVALSRKSSRTPESGSDGGASSERVAIEGLSELLCDAVDIFFLDEGTEAQRNHSCHLVTTSQIVYFDLDSPYPDSLGYDLCESGSARVKGNGGHLPPGLLRGDSGSPLPLPYDSKTACPIHRERDVADPAAGAALAFGNWDPGKEPYPLHVLRTHGALYQHLEAVTPGEVDSGSSNSLSGQAVPNTQPGKDCLGVRAGGRPQRQGCDPGRDRTALGRCLCPRQLPALVPAPTSRAADRAPTASQYPGRPRPLGRPRPHGPAPPRGLAVQGRPRPLFPLAAAVAAAARERERAGPRIPGSSEYPGIFSDLSAAKVFAGNSRKTGPLWQAGWFFRPVSSPPSLRCLLALVTVVSEWTKACLGLRFRSGGLPTAVLSQEPAQPLASGCTEEGGLRFMSEPVLWVLTEAGRGAEIVHRDARRSASLGKEMFCGRKVHRETAHAAQLSLLAILLLLGCAVGEWTQLSEQGLVGTGGWEAASSCSCPDASLGAGGAGIMLPLQGA</sequence>
<feature type="compositionally biased region" description="Polar residues" evidence="1">
    <location>
        <begin position="295"/>
        <end position="311"/>
    </location>
</feature>
<keyword evidence="3" id="KW-1185">Reference proteome</keyword>
<comment type="caution">
    <text evidence="2">The sequence shown here is derived from an EMBL/GenBank/DDBJ whole genome shotgun (WGS) entry which is preliminary data.</text>
</comment>
<proteinExistence type="predicted"/>
<feature type="region of interest" description="Disordered" evidence="1">
    <location>
        <begin position="23"/>
        <end position="58"/>
    </location>
</feature>
<feature type="region of interest" description="Disordered" evidence="1">
    <location>
        <begin position="352"/>
        <end position="393"/>
    </location>
</feature>
<dbReference type="AlphaFoldDB" id="A0AB34HF25"/>
<feature type="region of interest" description="Disordered" evidence="1">
    <location>
        <begin position="291"/>
        <end position="334"/>
    </location>
</feature>
<gene>
    <name evidence="2" type="ORF">J1605_020942</name>
</gene>
<protein>
    <submittedName>
        <fullName evidence="2">Uncharacterized protein</fullName>
    </submittedName>
</protein>
<dbReference type="Proteomes" id="UP001159641">
    <property type="component" value="Unassembled WGS sequence"/>
</dbReference>
<name>A0AB34HF25_ESCRO</name>
<accession>A0AB34HF25</accession>
<dbReference type="EMBL" id="JAIQCJ010001324">
    <property type="protein sequence ID" value="KAJ8790848.1"/>
    <property type="molecule type" value="Genomic_DNA"/>
</dbReference>
<organism evidence="2 3">
    <name type="scientific">Eschrichtius robustus</name>
    <name type="common">California gray whale</name>
    <name type="synonym">Eschrichtius gibbosus</name>
    <dbReference type="NCBI Taxonomy" id="9764"/>
    <lineage>
        <taxon>Eukaryota</taxon>
        <taxon>Metazoa</taxon>
        <taxon>Chordata</taxon>
        <taxon>Craniata</taxon>
        <taxon>Vertebrata</taxon>
        <taxon>Euteleostomi</taxon>
        <taxon>Mammalia</taxon>
        <taxon>Eutheria</taxon>
        <taxon>Laurasiatheria</taxon>
        <taxon>Artiodactyla</taxon>
        <taxon>Whippomorpha</taxon>
        <taxon>Cetacea</taxon>
        <taxon>Mysticeti</taxon>
        <taxon>Eschrichtiidae</taxon>
        <taxon>Eschrichtius</taxon>
    </lineage>
</organism>
<evidence type="ECO:0000313" key="2">
    <source>
        <dbReference type="EMBL" id="KAJ8790848.1"/>
    </source>
</evidence>
<reference evidence="2 3" key="1">
    <citation type="submission" date="2022-11" db="EMBL/GenBank/DDBJ databases">
        <title>Whole genome sequence of Eschrichtius robustus ER-17-0199.</title>
        <authorList>
            <person name="Bruniche-Olsen A."/>
            <person name="Black A.N."/>
            <person name="Fields C.J."/>
            <person name="Walden K."/>
            <person name="Dewoody J.A."/>
        </authorList>
    </citation>
    <scope>NUCLEOTIDE SEQUENCE [LARGE SCALE GENOMIC DNA]</scope>
    <source>
        <strain evidence="2">ER-17-0199</strain>
        <tissue evidence="2">Blubber</tissue>
    </source>
</reference>
<evidence type="ECO:0000313" key="3">
    <source>
        <dbReference type="Proteomes" id="UP001159641"/>
    </source>
</evidence>
<evidence type="ECO:0000256" key="1">
    <source>
        <dbReference type="SAM" id="MobiDB-lite"/>
    </source>
</evidence>